<organism evidence="4 5">
    <name type="scientific">Nonomuraea phyllanthi</name>
    <dbReference type="NCBI Taxonomy" id="2219224"/>
    <lineage>
        <taxon>Bacteria</taxon>
        <taxon>Bacillati</taxon>
        <taxon>Actinomycetota</taxon>
        <taxon>Actinomycetes</taxon>
        <taxon>Streptosporangiales</taxon>
        <taxon>Streptosporangiaceae</taxon>
        <taxon>Nonomuraea</taxon>
    </lineage>
</organism>
<dbReference type="OrthoDB" id="3453893at2"/>
<feature type="compositionally biased region" description="Basic and acidic residues" evidence="2">
    <location>
        <begin position="401"/>
        <end position="422"/>
    </location>
</feature>
<gene>
    <name evidence="4" type="ORF">FH608_002515</name>
</gene>
<feature type="transmembrane region" description="Helical" evidence="3">
    <location>
        <begin position="94"/>
        <end position="117"/>
    </location>
</feature>
<keyword evidence="5" id="KW-1185">Reference proteome</keyword>
<keyword evidence="1" id="KW-0175">Coiled coil</keyword>
<evidence type="ECO:0000313" key="4">
    <source>
        <dbReference type="EMBL" id="KAB8197450.1"/>
    </source>
</evidence>
<keyword evidence="3" id="KW-1133">Transmembrane helix</keyword>
<dbReference type="InterPro" id="IPR025519">
    <property type="entry name" value="DUF4407"/>
</dbReference>
<dbReference type="EMBL" id="VDLX02000001">
    <property type="protein sequence ID" value="KAB8197450.1"/>
    <property type="molecule type" value="Genomic_DNA"/>
</dbReference>
<keyword evidence="3" id="KW-0812">Transmembrane</keyword>
<evidence type="ECO:0000256" key="1">
    <source>
        <dbReference type="SAM" id="Coils"/>
    </source>
</evidence>
<proteinExistence type="predicted"/>
<feature type="transmembrane region" description="Helical" evidence="3">
    <location>
        <begin position="31"/>
        <end position="54"/>
    </location>
</feature>
<dbReference type="AlphaFoldDB" id="A0A5C4WV25"/>
<feature type="region of interest" description="Disordered" evidence="2">
    <location>
        <begin position="371"/>
        <end position="430"/>
    </location>
</feature>
<evidence type="ECO:0000256" key="3">
    <source>
        <dbReference type="SAM" id="Phobius"/>
    </source>
</evidence>
<dbReference type="Pfam" id="PF14362">
    <property type="entry name" value="DUF4407"/>
    <property type="match status" value="1"/>
</dbReference>
<keyword evidence="3" id="KW-0472">Membrane</keyword>
<comment type="caution">
    <text evidence="4">The sequence shown here is derived from an EMBL/GenBank/DDBJ whole genome shotgun (WGS) entry which is preliminary data.</text>
</comment>
<dbReference type="Proteomes" id="UP000312512">
    <property type="component" value="Unassembled WGS sequence"/>
</dbReference>
<reference evidence="4 5" key="1">
    <citation type="submission" date="2019-10" db="EMBL/GenBank/DDBJ databases">
        <title>Nonomuraea sp. nov., isolated from Phyllanthus amarus.</title>
        <authorList>
            <person name="Klykleung N."/>
            <person name="Tanasupawat S."/>
        </authorList>
    </citation>
    <scope>NUCLEOTIDE SEQUENCE [LARGE SCALE GENOMIC DNA]</scope>
    <source>
        <strain evidence="4 5">PA1-10</strain>
    </source>
</reference>
<feature type="transmembrane region" description="Helical" evidence="3">
    <location>
        <begin position="60"/>
        <end position="82"/>
    </location>
</feature>
<protein>
    <submittedName>
        <fullName evidence="4">DUF4407 domain-containing protein</fullName>
    </submittedName>
</protein>
<accession>A0A5C4WV25</accession>
<evidence type="ECO:0000256" key="2">
    <source>
        <dbReference type="SAM" id="MobiDB-lite"/>
    </source>
</evidence>
<feature type="coiled-coil region" evidence="1">
    <location>
        <begin position="263"/>
        <end position="290"/>
    </location>
</feature>
<name>A0A5C4WV25_9ACTN</name>
<sequence length="430" mass="48191">MERHVIGKWLIILSGARQDVLEKYDGERARFVGLGGAILTTACLAALAMTFALFSALKVFLPLAIAIGLVWGVVILGLDRWLATSLPVRGRRRFWLALPRVLLALLLGAVISTPLVLQIFKPEIDATILDIKQERLDAFTRAQQTGETGKRVDALEKTVTELEAVIASRGETALDPASDQRIQELEKSRKEAVKQRDTFYEEWQCQLYVGPPKCAKKGPGPLSRAAERAYQRAAGQVNDIDRQIQQRRDQLGSTQATGRARRLEAAEEELPKVRAELERLTGQQTDLRNQFVQENQDSDGLLLRLEALSRVSRDNAALNMARLLLFLFILVIECLPVLVKLMQRPGSYDKIEEKLDAKRLRDALDDIRDEPGETRRFTASYDAPDHGDPGSYPTESYGTRSFEDDALRGLRDTRSGGGRYEHAGQLNDDW</sequence>
<evidence type="ECO:0000313" key="5">
    <source>
        <dbReference type="Proteomes" id="UP000312512"/>
    </source>
</evidence>